<keyword evidence="3" id="KW-0010">Activator</keyword>
<dbReference type="PANTHER" id="PTHR30204">
    <property type="entry name" value="REDOX-CYCLING DRUG-SENSING TRANSCRIPTIONAL ACTIVATOR SOXR"/>
    <property type="match status" value="1"/>
</dbReference>
<dbReference type="PRINTS" id="PR00040">
    <property type="entry name" value="HTHMERR"/>
</dbReference>
<organism evidence="6 7">
    <name type="scientific">Brevibacillus thermoruber</name>
    <dbReference type="NCBI Taxonomy" id="33942"/>
    <lineage>
        <taxon>Bacteria</taxon>
        <taxon>Bacillati</taxon>
        <taxon>Bacillota</taxon>
        <taxon>Bacilli</taxon>
        <taxon>Bacillales</taxon>
        <taxon>Paenibacillaceae</taxon>
        <taxon>Brevibacillus</taxon>
    </lineage>
</organism>
<keyword evidence="2" id="KW-0238">DNA-binding</keyword>
<protein>
    <submittedName>
        <fullName evidence="6">MerR family transcriptional regulator</fullName>
    </submittedName>
</protein>
<reference evidence="6" key="1">
    <citation type="submission" date="2022-12" db="EMBL/GenBank/DDBJ databases">
        <title>Draft genome sequence of the thermophilic strain Brevibacillus thermoruber HT42, isolated from Los Humeros, Puebla, Mexico, with biotechnological potential.</title>
        <authorList>
            <person name="Lara Sanchez J."/>
            <person name="Solis Palacios R."/>
            <person name="Bustos Baena A.S."/>
            <person name="Ruz Baez A.E."/>
            <person name="Espinosa Luna G."/>
            <person name="Oliart Ros R.M."/>
        </authorList>
    </citation>
    <scope>NUCLEOTIDE SEQUENCE</scope>
    <source>
        <strain evidence="6">HT42</strain>
    </source>
</reference>
<evidence type="ECO:0000256" key="1">
    <source>
        <dbReference type="ARBA" id="ARBA00023015"/>
    </source>
</evidence>
<evidence type="ECO:0000256" key="4">
    <source>
        <dbReference type="ARBA" id="ARBA00023163"/>
    </source>
</evidence>
<keyword evidence="1" id="KW-0805">Transcription regulation</keyword>
<evidence type="ECO:0000256" key="3">
    <source>
        <dbReference type="ARBA" id="ARBA00023159"/>
    </source>
</evidence>
<dbReference type="GO" id="GO:0003700">
    <property type="term" value="F:DNA-binding transcription factor activity"/>
    <property type="evidence" value="ECO:0007669"/>
    <property type="project" value="InterPro"/>
</dbReference>
<dbReference type="InterPro" id="IPR012925">
    <property type="entry name" value="TipAS_dom"/>
</dbReference>
<dbReference type="SUPFAM" id="SSF89082">
    <property type="entry name" value="Antibiotic binding domain of TipA-like multidrug resistance regulators"/>
    <property type="match status" value="1"/>
</dbReference>
<feature type="domain" description="HTH merR-type" evidence="5">
    <location>
        <begin position="1"/>
        <end position="71"/>
    </location>
</feature>
<accession>A0A9X3TPF7</accession>
<dbReference type="RefSeq" id="WP_029098208.1">
    <property type="nucleotide sequence ID" value="NZ_JAPYYP010000003.1"/>
</dbReference>
<sequence length="255" mass="29592">MPYKVKEVAELVGVSVRTLHHYDQIGLLKPESITPAGYRLYTDKNLERLQQILFFKEIGFPLQEIKQILDSPGFDRTQALRAHKQLLLEKKKRLEEIIRTVDKTLSSIEEGIEMDKQDMFGGFDMTKIKEHQEKYAAEAREKYGKAIVDETEKRTNAYTESDWARIMGEWEAITRKIVGAMGNGPADPHVQEGVAELRQHITRYFYECTPEIFRGLGELYVADERFTANIDKYREGLAAFLREAIHLYCDRLQTN</sequence>
<evidence type="ECO:0000256" key="2">
    <source>
        <dbReference type="ARBA" id="ARBA00023125"/>
    </source>
</evidence>
<dbReference type="InterPro" id="IPR009061">
    <property type="entry name" value="DNA-bd_dom_put_sf"/>
</dbReference>
<dbReference type="EMBL" id="JAPYYP010000003">
    <property type="protein sequence ID" value="MDA5107588.1"/>
    <property type="molecule type" value="Genomic_DNA"/>
</dbReference>
<evidence type="ECO:0000313" key="7">
    <source>
        <dbReference type="Proteomes" id="UP001151071"/>
    </source>
</evidence>
<comment type="caution">
    <text evidence="6">The sequence shown here is derived from an EMBL/GenBank/DDBJ whole genome shotgun (WGS) entry which is preliminary data.</text>
</comment>
<dbReference type="InterPro" id="IPR047057">
    <property type="entry name" value="MerR_fam"/>
</dbReference>
<dbReference type="Pfam" id="PF07739">
    <property type="entry name" value="TipAS"/>
    <property type="match status" value="1"/>
</dbReference>
<dbReference type="SUPFAM" id="SSF46955">
    <property type="entry name" value="Putative DNA-binding domain"/>
    <property type="match status" value="1"/>
</dbReference>
<dbReference type="SMART" id="SM00422">
    <property type="entry name" value="HTH_MERR"/>
    <property type="match status" value="1"/>
</dbReference>
<dbReference type="Gene3D" id="1.10.1660.10">
    <property type="match status" value="1"/>
</dbReference>
<keyword evidence="7" id="KW-1185">Reference proteome</keyword>
<name>A0A9X3TPF7_9BACL</name>
<dbReference type="CDD" id="cd01106">
    <property type="entry name" value="HTH_TipAL-Mta"/>
    <property type="match status" value="1"/>
</dbReference>
<dbReference type="Pfam" id="PF13411">
    <property type="entry name" value="MerR_1"/>
    <property type="match status" value="1"/>
</dbReference>
<proteinExistence type="predicted"/>
<dbReference type="InterPro" id="IPR036244">
    <property type="entry name" value="TipA-like_antibiotic-bd"/>
</dbReference>
<dbReference type="PROSITE" id="PS50937">
    <property type="entry name" value="HTH_MERR_2"/>
    <property type="match status" value="1"/>
</dbReference>
<dbReference type="PANTHER" id="PTHR30204:SF90">
    <property type="entry name" value="HTH-TYPE TRANSCRIPTIONAL ACTIVATOR MTA"/>
    <property type="match status" value="1"/>
</dbReference>
<dbReference type="GO" id="GO:0003677">
    <property type="term" value="F:DNA binding"/>
    <property type="evidence" value="ECO:0007669"/>
    <property type="project" value="UniProtKB-KW"/>
</dbReference>
<evidence type="ECO:0000259" key="5">
    <source>
        <dbReference type="PROSITE" id="PS50937"/>
    </source>
</evidence>
<gene>
    <name evidence="6" type="ORF">O3V59_04380</name>
</gene>
<keyword evidence="4" id="KW-0804">Transcription</keyword>
<evidence type="ECO:0000313" key="6">
    <source>
        <dbReference type="EMBL" id="MDA5107588.1"/>
    </source>
</evidence>
<dbReference type="AlphaFoldDB" id="A0A9X3TPF7"/>
<dbReference type="Gene3D" id="1.10.490.50">
    <property type="entry name" value="Antibiotic binding domain of TipA-like multidrug resistance regulators"/>
    <property type="match status" value="1"/>
</dbReference>
<dbReference type="InterPro" id="IPR000551">
    <property type="entry name" value="MerR-type_HTH_dom"/>
</dbReference>
<dbReference type="Proteomes" id="UP001151071">
    <property type="component" value="Unassembled WGS sequence"/>
</dbReference>